<evidence type="ECO:0000313" key="4">
    <source>
        <dbReference type="Proteomes" id="UP000199415"/>
    </source>
</evidence>
<dbReference type="GO" id="GO:0033265">
    <property type="term" value="F:choline binding"/>
    <property type="evidence" value="ECO:0007669"/>
    <property type="project" value="InterPro"/>
</dbReference>
<feature type="signal peptide" evidence="1">
    <location>
        <begin position="1"/>
        <end position="34"/>
    </location>
</feature>
<feature type="domain" description="ABC-type glycine betaine transport system substrate-binding" evidence="2">
    <location>
        <begin position="37"/>
        <end position="288"/>
    </location>
</feature>
<accession>A0A1G7TWV3</accession>
<dbReference type="InterPro" id="IPR017783">
    <property type="entry name" value="ABC_choline_sub-bd"/>
</dbReference>
<dbReference type="Proteomes" id="UP000199415">
    <property type="component" value="Unassembled WGS sequence"/>
</dbReference>
<dbReference type="Pfam" id="PF04069">
    <property type="entry name" value="OpuAC"/>
    <property type="match status" value="1"/>
</dbReference>
<dbReference type="GO" id="GO:0015871">
    <property type="term" value="P:choline transport"/>
    <property type="evidence" value="ECO:0007669"/>
    <property type="project" value="InterPro"/>
</dbReference>
<reference evidence="3 4" key="1">
    <citation type="submission" date="2016-10" db="EMBL/GenBank/DDBJ databases">
        <authorList>
            <person name="de Groot N.N."/>
        </authorList>
    </citation>
    <scope>NUCLEOTIDE SEQUENCE [LARGE SCALE GENOMIC DNA]</scope>
    <source>
        <strain evidence="3 4">DSM 25584</strain>
    </source>
</reference>
<dbReference type="EMBL" id="FNCE01000010">
    <property type="protein sequence ID" value="SDG39219.1"/>
    <property type="molecule type" value="Genomic_DNA"/>
</dbReference>
<proteinExistence type="predicted"/>
<evidence type="ECO:0000256" key="1">
    <source>
        <dbReference type="SAM" id="SignalP"/>
    </source>
</evidence>
<dbReference type="GO" id="GO:0043190">
    <property type="term" value="C:ATP-binding cassette (ABC) transporter complex"/>
    <property type="evidence" value="ECO:0007669"/>
    <property type="project" value="InterPro"/>
</dbReference>
<dbReference type="STRING" id="1082479.SAMN05216241_11091"/>
<dbReference type="Gene3D" id="3.40.190.10">
    <property type="entry name" value="Periplasmic binding protein-like II"/>
    <property type="match status" value="1"/>
</dbReference>
<dbReference type="GO" id="GO:0042597">
    <property type="term" value="C:periplasmic space"/>
    <property type="evidence" value="ECO:0007669"/>
    <property type="project" value="InterPro"/>
</dbReference>
<keyword evidence="1" id="KW-0732">Signal</keyword>
<dbReference type="AlphaFoldDB" id="A0A1G7TWV3"/>
<dbReference type="OrthoDB" id="9787902at2"/>
<name>A0A1G7TWV3_9PROT</name>
<sequence length="320" mass="34781">MTGIRTELTAPRLAAFAVAGALALTAGMPRPASASEPIRFAVQAWPGVTVKTAVATRVLEAMGYRTETRELGSQFIYKGIESGEVDVSFGAWMPAHKSMLQPLLDKGEAVQLAANLKGAIQGLAVPTSVCEAGITSVEDLVANGERFGRKIYAIEPGAGMTRAFKKAVKNDYQGLGDWEVVPSSVAGMLAQVERAVGKDEAIVFHGWKPHWMDVKFDICFLDDKESSEIAALETTVHTVIPDGWTDANPNVARFLKQFRVEPSTQSRWIHAYSYKDRELDRVARQWIERNLDTIEGWLKGVTAKDGGPAIDAVRAAYGSS</sequence>
<protein>
    <submittedName>
        <fullName evidence="3">Glycine betaine/proline transport system substrate-binding protein</fullName>
    </submittedName>
</protein>
<dbReference type="CDD" id="cd13640">
    <property type="entry name" value="PBP2_ChoX"/>
    <property type="match status" value="1"/>
</dbReference>
<organism evidence="3 4">
    <name type="scientific">Limimonas halophila</name>
    <dbReference type="NCBI Taxonomy" id="1082479"/>
    <lineage>
        <taxon>Bacteria</taxon>
        <taxon>Pseudomonadati</taxon>
        <taxon>Pseudomonadota</taxon>
        <taxon>Alphaproteobacteria</taxon>
        <taxon>Rhodospirillales</taxon>
        <taxon>Rhodovibrionaceae</taxon>
        <taxon>Limimonas</taxon>
    </lineage>
</organism>
<dbReference type="InterPro" id="IPR007210">
    <property type="entry name" value="ABC_Gly_betaine_transp_sub-bd"/>
</dbReference>
<keyword evidence="4" id="KW-1185">Reference proteome</keyword>
<dbReference type="SUPFAM" id="SSF53850">
    <property type="entry name" value="Periplasmic binding protein-like II"/>
    <property type="match status" value="1"/>
</dbReference>
<evidence type="ECO:0000313" key="3">
    <source>
        <dbReference type="EMBL" id="SDG39219.1"/>
    </source>
</evidence>
<gene>
    <name evidence="3" type="ORF">SAMN05216241_11091</name>
</gene>
<evidence type="ECO:0000259" key="2">
    <source>
        <dbReference type="Pfam" id="PF04069"/>
    </source>
</evidence>
<dbReference type="RefSeq" id="WP_090021267.1">
    <property type="nucleotide sequence ID" value="NZ_FNCE01000010.1"/>
</dbReference>
<feature type="chain" id="PRO_5011637879" evidence="1">
    <location>
        <begin position="35"/>
        <end position="320"/>
    </location>
</feature>
<dbReference type="Gene3D" id="3.40.190.100">
    <property type="entry name" value="Glycine betaine-binding periplasmic protein, domain 2"/>
    <property type="match status" value="1"/>
</dbReference>
<dbReference type="GO" id="GO:0022857">
    <property type="term" value="F:transmembrane transporter activity"/>
    <property type="evidence" value="ECO:0007669"/>
    <property type="project" value="InterPro"/>
</dbReference>